<reference evidence="12 13" key="1">
    <citation type="journal article" date="2023" name="Elife">
        <title>Identification of key yeast species and microbe-microbe interactions impacting larval growth of Drosophila in the wild.</title>
        <authorList>
            <person name="Mure A."/>
            <person name="Sugiura Y."/>
            <person name="Maeda R."/>
            <person name="Honda K."/>
            <person name="Sakurai N."/>
            <person name="Takahashi Y."/>
            <person name="Watada M."/>
            <person name="Katoh T."/>
            <person name="Gotoh A."/>
            <person name="Gotoh Y."/>
            <person name="Taniguchi I."/>
            <person name="Nakamura K."/>
            <person name="Hayashi T."/>
            <person name="Katayama T."/>
            <person name="Uemura T."/>
            <person name="Hattori Y."/>
        </authorList>
    </citation>
    <scope>NUCLEOTIDE SEQUENCE [LARGE SCALE GENOMIC DNA]</scope>
    <source>
        <strain evidence="12 13">PK-24</strain>
    </source>
</reference>
<organism evidence="12 13">
    <name type="scientific">Pichia kluyveri</name>
    <name type="common">Yeast</name>
    <dbReference type="NCBI Taxonomy" id="36015"/>
    <lineage>
        <taxon>Eukaryota</taxon>
        <taxon>Fungi</taxon>
        <taxon>Dikarya</taxon>
        <taxon>Ascomycota</taxon>
        <taxon>Saccharomycotina</taxon>
        <taxon>Pichiomycetes</taxon>
        <taxon>Pichiales</taxon>
        <taxon>Pichiaceae</taxon>
        <taxon>Pichia</taxon>
    </lineage>
</organism>
<comment type="caution">
    <text evidence="12">The sequence shown here is derived from an EMBL/GenBank/DDBJ whole genome shotgun (WGS) entry which is preliminary data.</text>
</comment>
<keyword evidence="6" id="KW-0378">Hydrolase</keyword>
<sequence>MVNEEENSIDISLSLYLRFQEHIVTDLVKDDGLVILGKGLGLNQIVANLLHVLGQATIRDKKSLIMLINASEEENNFLEETLMELSWRRSNVSDETDSIIDNNKDLTERNGHNFVSLLGDAGTVDKRRKIYSNGGIISLSNRVLVTDILGDVIEANTITGLVILHAENISQYSMDRFVVNLYRKSNKWGFIKAFSEDPEKCNKGFQPLQTKLKYFKLDKSFLWPRFHIAVTESIKRKMKKTIKSDFSTPINKVTEVRIKMTDYMVKIQNSLMASIELLIGELKRNNPDIASEYWSIENALDANFVQSIMGALNPVWHRISVTTKKIVNEITILKTFLIDLFRLDSVSFYQNINSFVTEHTMSMSNKESLWLMIPEASATIACSKDRVYRKFKNMNKPSISPIDDLLLEEPPKWEQLMLILEEINEEKTAKNDSESGPILIACASRTICHQIERVLSNYKVVNEGNSKSYSFRKMMKKELKYQNWKKESSLLIRKMNTELKNVKSQREDATKEDDVVISKTFTRNKFRDSNRRRNRGGSVMSKHNRLMNMGSEENDEIINENEIIDIGSSQSDDSDYELNNLEAEINQTNERTQTLEIQYEYYNSLTNDIKYDCIDRNNEVIISTFDSINLEELMPSYIICYEPSLVFVRMIELYQASLHPAKCFFMYYGESVEEQIYLNSIKHEKDSFTSLIREKANMPKFFSTEDDEQSKFNESFRHLNSKTRIAGGGLIATETNKIIVDMRDFNSQLPFVCHLAGLEVIPAMLTVGDYILSDEICVERKAVRDLIESLENGRLNKQCESMFKWYSKPVLLIEFDEGKSFSFEPFTTGFLTSNSNRYVKSNDLEQLQLRLAALMKSFPKLSIIWSSSPFETAKIFKEIKANQKDPDVEFALTAGTNGIKDGRDTNEDAIKLLKLIPGITDANSILIINKVNSLYDFCQMSVDDMSEIIGKENARKAFTFINKSCKE</sequence>
<evidence type="ECO:0000256" key="1">
    <source>
        <dbReference type="ARBA" id="ARBA00004123"/>
    </source>
</evidence>
<evidence type="ECO:0000313" key="13">
    <source>
        <dbReference type="Proteomes" id="UP001378960"/>
    </source>
</evidence>
<keyword evidence="3" id="KW-0540">Nuclease</keyword>
<comment type="subcellular location">
    <subcellularLocation>
        <location evidence="1">Nucleus</location>
    </subcellularLocation>
</comment>
<dbReference type="PANTHER" id="PTHR10150:SF0">
    <property type="entry name" value="DNA REPAIR ENDONUCLEASE XPF"/>
    <property type="match status" value="1"/>
</dbReference>
<dbReference type="GO" id="GO:1901255">
    <property type="term" value="P:nucleotide-excision repair involved in interstrand cross-link repair"/>
    <property type="evidence" value="ECO:0007669"/>
    <property type="project" value="TreeGrafter"/>
</dbReference>
<dbReference type="SMART" id="SM00891">
    <property type="entry name" value="ERCC4"/>
    <property type="match status" value="1"/>
</dbReference>
<name>A0AAV5RBP8_PICKL</name>
<dbReference type="InterPro" id="IPR011335">
    <property type="entry name" value="Restrct_endonuc-II-like"/>
</dbReference>
<dbReference type="Pfam" id="PF02732">
    <property type="entry name" value="ERCC4"/>
    <property type="match status" value="1"/>
</dbReference>
<dbReference type="SUPFAM" id="SSF52980">
    <property type="entry name" value="Restriction endonuclease-like"/>
    <property type="match status" value="1"/>
</dbReference>
<gene>
    <name evidence="12" type="ORF">DAPK24_052060</name>
</gene>
<keyword evidence="7" id="KW-0238">DNA-binding</keyword>
<dbReference type="Gene3D" id="1.10.150.20">
    <property type="entry name" value="5' to 3' exonuclease, C-terminal subdomain"/>
    <property type="match status" value="1"/>
</dbReference>
<keyword evidence="4" id="KW-0255">Endonuclease</keyword>
<evidence type="ECO:0000256" key="5">
    <source>
        <dbReference type="ARBA" id="ARBA00022763"/>
    </source>
</evidence>
<evidence type="ECO:0000256" key="7">
    <source>
        <dbReference type="ARBA" id="ARBA00023125"/>
    </source>
</evidence>
<keyword evidence="8" id="KW-0234">DNA repair</keyword>
<feature type="coiled-coil region" evidence="10">
    <location>
        <begin position="61"/>
        <end position="88"/>
    </location>
</feature>
<evidence type="ECO:0000256" key="9">
    <source>
        <dbReference type="ARBA" id="ARBA00023242"/>
    </source>
</evidence>
<evidence type="ECO:0000256" key="6">
    <source>
        <dbReference type="ARBA" id="ARBA00022801"/>
    </source>
</evidence>
<evidence type="ECO:0000256" key="10">
    <source>
        <dbReference type="SAM" id="Coils"/>
    </source>
</evidence>
<evidence type="ECO:0000256" key="4">
    <source>
        <dbReference type="ARBA" id="ARBA00022759"/>
    </source>
</evidence>
<keyword evidence="10" id="KW-0175">Coiled coil</keyword>
<feature type="domain" description="ERCC4" evidence="11">
    <location>
        <begin position="737"/>
        <end position="817"/>
    </location>
</feature>
<dbReference type="CDD" id="cd20078">
    <property type="entry name" value="XPF_nuclease_XPF_euk"/>
    <property type="match status" value="1"/>
</dbReference>
<evidence type="ECO:0000313" key="12">
    <source>
        <dbReference type="EMBL" id="GMM48608.1"/>
    </source>
</evidence>
<evidence type="ECO:0000259" key="11">
    <source>
        <dbReference type="SMART" id="SM00891"/>
    </source>
</evidence>
<dbReference type="InterPro" id="IPR006166">
    <property type="entry name" value="ERCC4_domain"/>
</dbReference>
<dbReference type="InterPro" id="IPR010994">
    <property type="entry name" value="RuvA_2-like"/>
</dbReference>
<keyword evidence="13" id="KW-1185">Reference proteome</keyword>
<keyword evidence="5" id="KW-0227">DNA damage</keyword>
<dbReference type="Gene3D" id="3.40.50.10130">
    <property type="match status" value="1"/>
</dbReference>
<dbReference type="GO" id="GO:0000014">
    <property type="term" value="F:single-stranded DNA endodeoxyribonuclease activity"/>
    <property type="evidence" value="ECO:0007669"/>
    <property type="project" value="TreeGrafter"/>
</dbReference>
<dbReference type="EMBL" id="BTGB01000009">
    <property type="protein sequence ID" value="GMM48608.1"/>
    <property type="molecule type" value="Genomic_DNA"/>
</dbReference>
<dbReference type="Proteomes" id="UP001378960">
    <property type="component" value="Unassembled WGS sequence"/>
</dbReference>
<dbReference type="SUPFAM" id="SSF47781">
    <property type="entry name" value="RuvA domain 2-like"/>
    <property type="match status" value="1"/>
</dbReference>
<dbReference type="GO" id="GO:0003697">
    <property type="term" value="F:single-stranded DNA binding"/>
    <property type="evidence" value="ECO:0007669"/>
    <property type="project" value="TreeGrafter"/>
</dbReference>
<dbReference type="FunFam" id="3.40.50.10130:FF:000002">
    <property type="entry name" value="DNA repair endonuclease XPF"/>
    <property type="match status" value="1"/>
</dbReference>
<dbReference type="GO" id="GO:0003684">
    <property type="term" value="F:damaged DNA binding"/>
    <property type="evidence" value="ECO:0007669"/>
    <property type="project" value="TreeGrafter"/>
</dbReference>
<evidence type="ECO:0000256" key="3">
    <source>
        <dbReference type="ARBA" id="ARBA00022722"/>
    </source>
</evidence>
<keyword evidence="9" id="KW-0539">Nucleus</keyword>
<dbReference type="GO" id="GO:0000110">
    <property type="term" value="C:nucleotide-excision repair factor 1 complex"/>
    <property type="evidence" value="ECO:0007669"/>
    <property type="project" value="TreeGrafter"/>
</dbReference>
<evidence type="ECO:0000256" key="2">
    <source>
        <dbReference type="ARBA" id="ARBA00010015"/>
    </source>
</evidence>
<dbReference type="AlphaFoldDB" id="A0AAV5RBP8"/>
<dbReference type="PANTHER" id="PTHR10150">
    <property type="entry name" value="DNA REPAIR ENDONUCLEASE XPF"/>
    <property type="match status" value="1"/>
</dbReference>
<comment type="similarity">
    <text evidence="2">Belongs to the XPF family.</text>
</comment>
<dbReference type="GO" id="GO:0000712">
    <property type="term" value="P:resolution of meiotic recombination intermediates"/>
    <property type="evidence" value="ECO:0007669"/>
    <property type="project" value="TreeGrafter"/>
</dbReference>
<dbReference type="GO" id="GO:0000724">
    <property type="term" value="P:double-strand break repair via homologous recombination"/>
    <property type="evidence" value="ECO:0007669"/>
    <property type="project" value="TreeGrafter"/>
</dbReference>
<evidence type="ECO:0000256" key="8">
    <source>
        <dbReference type="ARBA" id="ARBA00023204"/>
    </source>
</evidence>
<dbReference type="InterPro" id="IPR047520">
    <property type="entry name" value="XPF_nuclease"/>
</dbReference>
<protein>
    <submittedName>
        <fullName evidence="12">SsDNA endodeoxyribonuclease</fullName>
    </submittedName>
</protein>
<feature type="coiled-coil region" evidence="10">
    <location>
        <begin position="571"/>
        <end position="598"/>
    </location>
</feature>
<proteinExistence type="inferred from homology"/>
<accession>A0AAV5RBP8</accession>
<dbReference type="GO" id="GO:0000736">
    <property type="term" value="P:double-strand break repair via single-strand annealing, removal of nonhomologous ends"/>
    <property type="evidence" value="ECO:0007669"/>
    <property type="project" value="TreeGrafter"/>
</dbReference>